<dbReference type="PANTHER" id="PTHR10177">
    <property type="entry name" value="CYCLINS"/>
    <property type="match status" value="1"/>
</dbReference>
<dbReference type="SMART" id="SM00385">
    <property type="entry name" value="CYCLIN"/>
    <property type="match status" value="2"/>
</dbReference>
<keyword evidence="13" id="KW-1185">Reference proteome</keyword>
<evidence type="ECO:0000256" key="2">
    <source>
        <dbReference type="ARBA" id="ARBA00006955"/>
    </source>
</evidence>
<feature type="region of interest" description="Disordered" evidence="9">
    <location>
        <begin position="386"/>
        <end position="414"/>
    </location>
</feature>
<name>A0A4Z2AXY6_9TELE</name>
<dbReference type="InterPro" id="IPR048258">
    <property type="entry name" value="Cyclins_cyclin-box"/>
</dbReference>
<dbReference type="InterPro" id="IPR013763">
    <property type="entry name" value="Cyclin-like_dom"/>
</dbReference>
<evidence type="ECO:0000259" key="10">
    <source>
        <dbReference type="SMART" id="SM00385"/>
    </source>
</evidence>
<evidence type="ECO:0000313" key="12">
    <source>
        <dbReference type="EMBL" id="TNM84787.1"/>
    </source>
</evidence>
<dbReference type="SUPFAM" id="SSF47954">
    <property type="entry name" value="Cyclin-like"/>
    <property type="match status" value="2"/>
</dbReference>
<gene>
    <name evidence="12" type="ORF">fugu_008965</name>
</gene>
<accession>A0A4Z2AXY6</accession>
<dbReference type="Pfam" id="PF02984">
    <property type="entry name" value="Cyclin_C"/>
    <property type="match status" value="1"/>
</dbReference>
<sequence>MMDFSTNTQYDDSSKENVPPGPEAAGVQRSRRRPVLGLLSENEQRARSLGRATQFPKQSSASDRSHLKPRSGPSSSSFEVCVEESREVVLTASGQPLDSADPGGEFSTLENEEVRVLLDLISGSCPDASTLSDESLTSDDVLCVFEYAEDIHQHMRESEVSFRPRPGFLENHPEISGDMRATLVNWMVEVVREYKLRSETLHLSVNYVDRFLSQTTSVRRDRLQLVGTSALMIAAKYEEVDPPDLDEFVYTTDSSYSRRQLSRMEHFILNALRFRMAAPTINQFLSLFMAIQSVCPLTQNLAMYLGELSLLDLDVTLRYPPSLLAAAAYSLASYTLSRLLWPEILRTFVGYSMADISPCITDLHQLYIRADDHPHQAIREKYRSSRYSQVSSITPPSAPFTPNSAAPAGTASAS</sequence>
<evidence type="ECO:0000256" key="7">
    <source>
        <dbReference type="ARBA" id="ARBA00040980"/>
    </source>
</evidence>
<proteinExistence type="inferred from homology"/>
<comment type="subunit">
    <text evidence="6">Interacts with the CDK1 protein kinase to form a serine/threonine kinase holoenzyme complex also known as maturation promoting factor (MPF). The cyclin subunit imparts substrate specificity to the complex.</text>
</comment>
<dbReference type="Proteomes" id="UP000516260">
    <property type="component" value="Chromosome 9"/>
</dbReference>
<keyword evidence="4 8" id="KW-0195">Cyclin</keyword>
<dbReference type="InterPro" id="IPR006671">
    <property type="entry name" value="Cyclin_N"/>
</dbReference>
<organism evidence="12 13">
    <name type="scientific">Takifugu bimaculatus</name>
    <dbReference type="NCBI Taxonomy" id="433685"/>
    <lineage>
        <taxon>Eukaryota</taxon>
        <taxon>Metazoa</taxon>
        <taxon>Chordata</taxon>
        <taxon>Craniata</taxon>
        <taxon>Vertebrata</taxon>
        <taxon>Euteleostomi</taxon>
        <taxon>Actinopterygii</taxon>
        <taxon>Neopterygii</taxon>
        <taxon>Teleostei</taxon>
        <taxon>Neoteleostei</taxon>
        <taxon>Acanthomorphata</taxon>
        <taxon>Eupercaria</taxon>
        <taxon>Tetraodontiformes</taxon>
        <taxon>Tetradontoidea</taxon>
        <taxon>Tetraodontidae</taxon>
        <taxon>Takifugu</taxon>
    </lineage>
</organism>
<dbReference type="PROSITE" id="PS00292">
    <property type="entry name" value="CYCLINS"/>
    <property type="match status" value="1"/>
</dbReference>
<keyword evidence="3" id="KW-0132">Cell division</keyword>
<comment type="function">
    <text evidence="1">Essential for the control of the cell cycle at the G2/M (mitosis) transition.</text>
</comment>
<dbReference type="EMBL" id="SWLE01000022">
    <property type="protein sequence ID" value="TNM84787.1"/>
    <property type="molecule type" value="Genomic_DNA"/>
</dbReference>
<dbReference type="InterPro" id="IPR036915">
    <property type="entry name" value="Cyclin-like_sf"/>
</dbReference>
<evidence type="ECO:0000313" key="13">
    <source>
        <dbReference type="Proteomes" id="UP000516260"/>
    </source>
</evidence>
<dbReference type="FunFam" id="1.10.472.10:FF:000001">
    <property type="entry name" value="G2/mitotic-specific cyclin"/>
    <property type="match status" value="1"/>
</dbReference>
<feature type="compositionally biased region" description="Polar residues" evidence="9">
    <location>
        <begin position="386"/>
        <end position="404"/>
    </location>
</feature>
<dbReference type="AlphaFoldDB" id="A0A4Z2AXY6"/>
<protein>
    <recommendedName>
        <fullName evidence="7">G2/mitotic-specific cyclin-B2</fullName>
    </recommendedName>
</protein>
<evidence type="ECO:0000256" key="9">
    <source>
        <dbReference type="SAM" id="MobiDB-lite"/>
    </source>
</evidence>
<reference evidence="12 13" key="1">
    <citation type="submission" date="2019-04" db="EMBL/GenBank/DDBJ databases">
        <title>The sequence and de novo assembly of Takifugu bimaculatus genome using PacBio and Hi-C technologies.</title>
        <authorList>
            <person name="Xu P."/>
            <person name="Liu B."/>
            <person name="Zhou Z."/>
        </authorList>
    </citation>
    <scope>NUCLEOTIDE SEQUENCE [LARGE SCALE GENOMIC DNA]</scope>
    <source>
        <strain evidence="12">TB-2018</strain>
        <tissue evidence="12">Muscle</tissue>
    </source>
</reference>
<dbReference type="GO" id="GO:0051301">
    <property type="term" value="P:cell division"/>
    <property type="evidence" value="ECO:0007669"/>
    <property type="project" value="UniProtKB-KW"/>
</dbReference>
<evidence type="ECO:0000256" key="8">
    <source>
        <dbReference type="RuleBase" id="RU000383"/>
    </source>
</evidence>
<feature type="domain" description="Cyclin C-terminal" evidence="11">
    <location>
        <begin position="279"/>
        <end position="396"/>
    </location>
</feature>
<feature type="domain" description="Cyclin-like" evidence="10">
    <location>
        <begin position="185"/>
        <end position="270"/>
    </location>
</feature>
<feature type="domain" description="Cyclin-like" evidence="10">
    <location>
        <begin position="283"/>
        <end position="365"/>
    </location>
</feature>
<evidence type="ECO:0000256" key="3">
    <source>
        <dbReference type="ARBA" id="ARBA00022618"/>
    </source>
</evidence>
<dbReference type="Pfam" id="PF00134">
    <property type="entry name" value="Cyclin_N"/>
    <property type="match status" value="1"/>
</dbReference>
<dbReference type="SMART" id="SM01332">
    <property type="entry name" value="Cyclin_C"/>
    <property type="match status" value="1"/>
</dbReference>
<evidence type="ECO:0000256" key="1">
    <source>
        <dbReference type="ARBA" id="ARBA00003222"/>
    </source>
</evidence>
<feature type="region of interest" description="Disordered" evidence="9">
    <location>
        <begin position="1"/>
        <end position="79"/>
    </location>
</feature>
<comment type="caution">
    <text evidence="12">The sequence shown here is derived from an EMBL/GenBank/DDBJ whole genome shotgun (WGS) entry which is preliminary data.</text>
</comment>
<dbReference type="Gene3D" id="1.10.472.10">
    <property type="entry name" value="Cyclin-like"/>
    <property type="match status" value="2"/>
</dbReference>
<feature type="compositionally biased region" description="Polar residues" evidence="9">
    <location>
        <begin position="1"/>
        <end position="11"/>
    </location>
</feature>
<comment type="similarity">
    <text evidence="2">Belongs to the cyclin family. Cyclin AB subfamily.</text>
</comment>
<dbReference type="InterPro" id="IPR039361">
    <property type="entry name" value="Cyclin"/>
</dbReference>
<dbReference type="InterPro" id="IPR004367">
    <property type="entry name" value="Cyclin_C-dom"/>
</dbReference>
<evidence type="ECO:0000256" key="4">
    <source>
        <dbReference type="ARBA" id="ARBA00023127"/>
    </source>
</evidence>
<keyword evidence="5" id="KW-0131">Cell cycle</keyword>
<evidence type="ECO:0000256" key="5">
    <source>
        <dbReference type="ARBA" id="ARBA00023306"/>
    </source>
</evidence>
<evidence type="ECO:0000256" key="6">
    <source>
        <dbReference type="ARBA" id="ARBA00025821"/>
    </source>
</evidence>
<evidence type="ECO:0000259" key="11">
    <source>
        <dbReference type="SMART" id="SM01332"/>
    </source>
</evidence>